<proteinExistence type="predicted"/>
<feature type="compositionally biased region" description="Polar residues" evidence="2">
    <location>
        <begin position="63"/>
        <end position="74"/>
    </location>
</feature>
<name>A0A9P0D9I1_9CUCU</name>
<organism evidence="4 5">
    <name type="scientific">Psylliodes chrysocephalus</name>
    <dbReference type="NCBI Taxonomy" id="3402493"/>
    <lineage>
        <taxon>Eukaryota</taxon>
        <taxon>Metazoa</taxon>
        <taxon>Ecdysozoa</taxon>
        <taxon>Arthropoda</taxon>
        <taxon>Hexapoda</taxon>
        <taxon>Insecta</taxon>
        <taxon>Pterygota</taxon>
        <taxon>Neoptera</taxon>
        <taxon>Endopterygota</taxon>
        <taxon>Coleoptera</taxon>
        <taxon>Polyphaga</taxon>
        <taxon>Cucujiformia</taxon>
        <taxon>Chrysomeloidea</taxon>
        <taxon>Chrysomelidae</taxon>
        <taxon>Galerucinae</taxon>
        <taxon>Alticini</taxon>
        <taxon>Psylliodes</taxon>
    </lineage>
</organism>
<evidence type="ECO:0000256" key="2">
    <source>
        <dbReference type="SAM" id="MobiDB-lite"/>
    </source>
</evidence>
<feature type="domain" description="C2H2-type" evidence="3">
    <location>
        <begin position="231"/>
        <end position="253"/>
    </location>
</feature>
<dbReference type="SMART" id="SM00355">
    <property type="entry name" value="ZnF_C2H2"/>
    <property type="match status" value="5"/>
</dbReference>
<dbReference type="InterPro" id="IPR036236">
    <property type="entry name" value="Znf_C2H2_sf"/>
</dbReference>
<dbReference type="GO" id="GO:0008270">
    <property type="term" value="F:zinc ion binding"/>
    <property type="evidence" value="ECO:0007669"/>
    <property type="project" value="UniProtKB-KW"/>
</dbReference>
<evidence type="ECO:0000256" key="1">
    <source>
        <dbReference type="PROSITE-ProRule" id="PRU00042"/>
    </source>
</evidence>
<dbReference type="InterPro" id="IPR013087">
    <property type="entry name" value="Znf_C2H2_type"/>
</dbReference>
<dbReference type="AlphaFoldDB" id="A0A9P0D9I1"/>
<feature type="region of interest" description="Disordered" evidence="2">
    <location>
        <begin position="56"/>
        <end position="75"/>
    </location>
</feature>
<accession>A0A9P0D9I1</accession>
<keyword evidence="5" id="KW-1185">Reference proteome</keyword>
<keyword evidence="1" id="KW-0479">Metal-binding</keyword>
<dbReference type="PROSITE" id="PS50157">
    <property type="entry name" value="ZINC_FINGER_C2H2_2"/>
    <property type="match status" value="2"/>
</dbReference>
<evidence type="ECO:0000313" key="4">
    <source>
        <dbReference type="EMBL" id="CAH1112302.1"/>
    </source>
</evidence>
<dbReference type="Proteomes" id="UP001153636">
    <property type="component" value="Chromosome 6"/>
</dbReference>
<reference evidence="4" key="1">
    <citation type="submission" date="2022-01" db="EMBL/GenBank/DDBJ databases">
        <authorList>
            <person name="King R."/>
        </authorList>
    </citation>
    <scope>NUCLEOTIDE SEQUENCE</scope>
</reference>
<evidence type="ECO:0000313" key="5">
    <source>
        <dbReference type="Proteomes" id="UP001153636"/>
    </source>
</evidence>
<feature type="domain" description="C2H2-type" evidence="3">
    <location>
        <begin position="282"/>
        <end position="309"/>
    </location>
</feature>
<dbReference type="PROSITE" id="PS00028">
    <property type="entry name" value="ZINC_FINGER_C2H2_1"/>
    <property type="match status" value="3"/>
</dbReference>
<dbReference type="SUPFAM" id="SSF57667">
    <property type="entry name" value="beta-beta-alpha zinc fingers"/>
    <property type="match status" value="1"/>
</dbReference>
<evidence type="ECO:0000259" key="3">
    <source>
        <dbReference type="PROSITE" id="PS50157"/>
    </source>
</evidence>
<dbReference type="OrthoDB" id="654211at2759"/>
<keyword evidence="1" id="KW-0863">Zinc-finger</keyword>
<gene>
    <name evidence="4" type="ORF">PSYICH_LOCUS12541</name>
</gene>
<dbReference type="EMBL" id="OV651818">
    <property type="protein sequence ID" value="CAH1112302.1"/>
    <property type="molecule type" value="Genomic_DNA"/>
</dbReference>
<dbReference type="Gene3D" id="3.30.160.60">
    <property type="entry name" value="Classic Zinc Finger"/>
    <property type="match status" value="1"/>
</dbReference>
<sequence>MNTVRCLICRLRFQKLKLLYIHYLRFHSKNKIIHTLLEQNSKQVSIKSHRRTFVNSTKRESCTSKQSQKWNSDDQNTEVKTYETEPIVLRENIRIFCGENEIISIGDNEQYVKVSFNNETQDHCYLDWNKIDRNNTTLPKNKIKSNSKRKIKKKKITRRKTQDYHINITKLKDTTSLDDQNGVFYTCRCRENDCPNATKFQNVDLRLATSDTESCSETSKNSFLSQEDSKLFCNKCGSGYKTEAALSEHMYVHEPFCRLCNTWFPNTFSFKQHMQLHKIRLFACHMCNAEFPLKETLFKHFDSHLEDKIFDDVLDMEDEYETLKKTFLNTSYNTSLSSIMCYLKERPDMFCWNYKFMKITCDICYKEILIHDYEWHLQLFHTVWRIED</sequence>
<protein>
    <recommendedName>
        <fullName evidence="3">C2H2-type domain-containing protein</fullName>
    </recommendedName>
</protein>
<keyword evidence="1" id="KW-0862">Zinc</keyword>